<feature type="transmembrane region" description="Helical" evidence="8">
    <location>
        <begin position="570"/>
        <end position="593"/>
    </location>
</feature>
<dbReference type="InterPro" id="IPR052192">
    <property type="entry name" value="Insect_Ionotropic_Sensory_Rcpt"/>
</dbReference>
<keyword evidence="2" id="KW-1003">Cell membrane</keyword>
<evidence type="ECO:0000256" key="5">
    <source>
        <dbReference type="ARBA" id="ARBA00023136"/>
    </source>
</evidence>
<keyword evidence="11" id="KW-1185">Reference proteome</keyword>
<gene>
    <name evidence="10" type="ORF">CHIRRI_LOCUS5932</name>
</gene>
<accession>A0A9N9RQN2</accession>
<evidence type="ECO:0000256" key="3">
    <source>
        <dbReference type="ARBA" id="ARBA00022692"/>
    </source>
</evidence>
<name>A0A9N9RQN2_9DIPT</name>
<keyword evidence="3 8" id="KW-0812">Transmembrane</keyword>
<comment type="subcellular location">
    <subcellularLocation>
        <location evidence="1">Cell membrane</location>
        <topology evidence="1">Multi-pass membrane protein</topology>
    </subcellularLocation>
</comment>
<dbReference type="AlphaFoldDB" id="A0A9N9RQN2"/>
<dbReference type="OrthoDB" id="7799987at2759"/>
<organism evidence="10 11">
    <name type="scientific">Chironomus riparius</name>
    <dbReference type="NCBI Taxonomy" id="315576"/>
    <lineage>
        <taxon>Eukaryota</taxon>
        <taxon>Metazoa</taxon>
        <taxon>Ecdysozoa</taxon>
        <taxon>Arthropoda</taxon>
        <taxon>Hexapoda</taxon>
        <taxon>Insecta</taxon>
        <taxon>Pterygota</taxon>
        <taxon>Neoptera</taxon>
        <taxon>Endopterygota</taxon>
        <taxon>Diptera</taxon>
        <taxon>Nematocera</taxon>
        <taxon>Chironomoidea</taxon>
        <taxon>Chironomidae</taxon>
        <taxon>Chironominae</taxon>
        <taxon>Chironomus</taxon>
    </lineage>
</organism>
<keyword evidence="6" id="KW-0675">Receptor</keyword>
<evidence type="ECO:0000256" key="4">
    <source>
        <dbReference type="ARBA" id="ARBA00022989"/>
    </source>
</evidence>
<protein>
    <recommendedName>
        <fullName evidence="12">Ionotropic receptor</fullName>
    </recommendedName>
</protein>
<evidence type="ECO:0000313" key="11">
    <source>
        <dbReference type="Proteomes" id="UP001153620"/>
    </source>
</evidence>
<keyword evidence="4 8" id="KW-1133">Transmembrane helix</keyword>
<evidence type="ECO:0000256" key="9">
    <source>
        <dbReference type="SAM" id="SignalP"/>
    </source>
</evidence>
<keyword evidence="9" id="KW-0732">Signal</keyword>
<feature type="transmembrane region" description="Helical" evidence="8">
    <location>
        <begin position="328"/>
        <end position="348"/>
    </location>
</feature>
<feature type="signal peptide" evidence="9">
    <location>
        <begin position="1"/>
        <end position="17"/>
    </location>
</feature>
<reference evidence="10" key="1">
    <citation type="submission" date="2022-01" db="EMBL/GenBank/DDBJ databases">
        <authorList>
            <person name="King R."/>
        </authorList>
    </citation>
    <scope>NUCLEOTIDE SEQUENCE</scope>
</reference>
<feature type="chain" id="PRO_5040282035" description="Ionotropic receptor" evidence="9">
    <location>
        <begin position="18"/>
        <end position="623"/>
    </location>
</feature>
<keyword evidence="5 8" id="KW-0472">Membrane</keyword>
<evidence type="ECO:0008006" key="12">
    <source>
        <dbReference type="Google" id="ProtNLM"/>
    </source>
</evidence>
<sequence length="623" mass="72456">MKPQVLFLVIIVSYTASQGNKEVTQKFIIPEDPQQNYRKLCTTMVKMIENSKIASTRNLDVLIFSMIQDSLLPYFEGFHAMMNKVSSDIITTRSFTLSKVERNSNADFVILLIFNQMSGYKNLIQEHFDVIFPDSSIRMFVVALDTDDFEILLPVLTALAQSYFHNIYGILQKNAQVLDIFQIKMRRLQENLHMSEIKSKGDKFEMLSEILKPGDVKIIKIVHFNVYPLTYVKDGVVYGADGNLIREFCKKYGFNYRITNKGTEQSTLERMNVAMRKDVDILLTTNIYAVTNRMIGIWLNEMDGGCLLVPRNVPVSSIENLSLPFDSMSVAFMALSVALLIVFWKIIAIVNGKHISAVNIMFDAYLLTFGMGISTLDRLTYKEKLMILCFMFGSFILATSYQSIILSFMLMNPAMRSAKDLQELNASDTKFYMFYDQNVTHNGDPLFIRRELIMNIRNFNESFELPRDLDHNLVYFVSCKYANIFVQTPRNYRDGKRLFDRMLFTPMLQRYSVKTEFYYKEELALIVSALTESGLYSFWNKEFINSVNQEEDRKHEYETMIEFHNMKVPFIILSSGYLIALHAFVIEILFNLFESRRLKMHQQLSLLNPIRLKRQLLMIRGKI</sequence>
<dbReference type="Proteomes" id="UP001153620">
    <property type="component" value="Chromosome 2"/>
</dbReference>
<evidence type="ECO:0000256" key="8">
    <source>
        <dbReference type="SAM" id="Phobius"/>
    </source>
</evidence>
<dbReference type="EMBL" id="OU895878">
    <property type="protein sequence ID" value="CAG9803030.1"/>
    <property type="molecule type" value="Genomic_DNA"/>
</dbReference>
<reference evidence="10" key="2">
    <citation type="submission" date="2022-10" db="EMBL/GenBank/DDBJ databases">
        <authorList>
            <consortium name="ENA_rothamsted_submissions"/>
            <consortium name="culmorum"/>
            <person name="King R."/>
        </authorList>
    </citation>
    <scope>NUCLEOTIDE SEQUENCE</scope>
</reference>
<evidence type="ECO:0000256" key="6">
    <source>
        <dbReference type="ARBA" id="ARBA00023170"/>
    </source>
</evidence>
<evidence type="ECO:0000256" key="1">
    <source>
        <dbReference type="ARBA" id="ARBA00004651"/>
    </source>
</evidence>
<dbReference type="PANTHER" id="PTHR42643">
    <property type="entry name" value="IONOTROPIC RECEPTOR 20A-RELATED"/>
    <property type="match status" value="1"/>
</dbReference>
<dbReference type="GO" id="GO:0005886">
    <property type="term" value="C:plasma membrane"/>
    <property type="evidence" value="ECO:0007669"/>
    <property type="project" value="UniProtKB-SubCell"/>
</dbReference>
<dbReference type="PANTHER" id="PTHR42643:SF41">
    <property type="entry name" value="IONOTROPIC RECEPTOR 20A-RELATED"/>
    <property type="match status" value="1"/>
</dbReference>
<proteinExistence type="predicted"/>
<evidence type="ECO:0000256" key="2">
    <source>
        <dbReference type="ARBA" id="ARBA00022475"/>
    </source>
</evidence>
<feature type="transmembrane region" description="Helical" evidence="8">
    <location>
        <begin position="385"/>
        <end position="410"/>
    </location>
</feature>
<evidence type="ECO:0000313" key="10">
    <source>
        <dbReference type="EMBL" id="CAG9803030.1"/>
    </source>
</evidence>
<dbReference type="SUPFAM" id="SSF53850">
    <property type="entry name" value="Periplasmic binding protein-like II"/>
    <property type="match status" value="1"/>
</dbReference>
<evidence type="ECO:0000256" key="7">
    <source>
        <dbReference type="ARBA" id="ARBA00023180"/>
    </source>
</evidence>
<keyword evidence="7" id="KW-0325">Glycoprotein</keyword>